<dbReference type="GeneID" id="69516613"/>
<dbReference type="AlphaFoldDB" id="Q9RXD3"/>
<reference evidence="1 2" key="1">
    <citation type="journal article" date="1999" name="Science">
        <title>Genome sequence of the radioresistant bacterium Deinococcus radiodurans R1.</title>
        <authorList>
            <person name="White O."/>
            <person name="Eisen J.A."/>
            <person name="Heidelberg J.F."/>
            <person name="Hickey E.K."/>
            <person name="Peterson J.D."/>
            <person name="Dodson R.J."/>
            <person name="Haft D.H."/>
            <person name="Gwinn M.L."/>
            <person name="Nelson W.C."/>
            <person name="Richardson D.L."/>
            <person name="Moffat K.S."/>
            <person name="Qin H."/>
            <person name="Jiang L."/>
            <person name="Pamphile W."/>
            <person name="Crosby M."/>
            <person name="Shen M."/>
            <person name="Vamathevan J.J."/>
            <person name="Lam P."/>
            <person name="McDonald L."/>
            <person name="Utterback T."/>
            <person name="Zalewski C."/>
            <person name="Makarova K.S."/>
            <person name="Aravind L."/>
            <person name="Daly M.J."/>
            <person name="Minton K.W."/>
            <person name="Fleischmann R.D."/>
            <person name="Ketchum K.A."/>
            <person name="Nelson K.E."/>
            <person name="Salzberg S."/>
            <person name="Smith H.O."/>
            <person name="Venter J.C."/>
            <person name="Fraser C.M."/>
        </authorList>
    </citation>
    <scope>NUCLEOTIDE SEQUENCE [LARGE SCALE GENOMIC DNA]</scope>
    <source>
        <strain evidence="2">ATCC 13939 / DSM 20539 / JCM 16871 / LMG 4051 / NBRC 15346 / NCIMB 9279 / R1 / VKM B-1422</strain>
    </source>
</reference>
<accession>Q9RXD3</accession>
<gene>
    <name evidence="1" type="ordered locus">DR_0381</name>
</gene>
<evidence type="ECO:0000313" key="2">
    <source>
        <dbReference type="Proteomes" id="UP000002524"/>
    </source>
</evidence>
<dbReference type="SMR" id="Q9RXD3"/>
<keyword evidence="2" id="KW-1185">Reference proteome</keyword>
<dbReference type="DNASU" id="1798292"/>
<dbReference type="PaxDb" id="243230-DR_0381"/>
<dbReference type="EnsemblBacteria" id="AAF09966">
    <property type="protein sequence ID" value="AAF09966"/>
    <property type="gene ID" value="DR_0381"/>
</dbReference>
<dbReference type="PATRIC" id="fig|243230.17.peg.554"/>
<dbReference type="KEGG" id="dra:DR_0381"/>
<dbReference type="PIR" id="H75525">
    <property type="entry name" value="H75525"/>
</dbReference>
<dbReference type="Proteomes" id="UP000002524">
    <property type="component" value="Chromosome 1"/>
</dbReference>
<dbReference type="HOGENOM" id="CLU_2000157_0_0_0"/>
<dbReference type="RefSeq" id="WP_010887026.1">
    <property type="nucleotide sequence ID" value="NC_001263.1"/>
</dbReference>
<proteinExistence type="predicted"/>
<protein>
    <submittedName>
        <fullName evidence="1">Uncharacterized protein</fullName>
    </submittedName>
</protein>
<organism evidence="1 2">
    <name type="scientific">Deinococcus radiodurans (strain ATCC 13939 / DSM 20539 / JCM 16871 / CCUG 27074 / LMG 4051 / NBRC 15346 / NCIMB 9279 / VKM B-1422 / R1)</name>
    <dbReference type="NCBI Taxonomy" id="243230"/>
    <lineage>
        <taxon>Bacteria</taxon>
        <taxon>Thermotogati</taxon>
        <taxon>Deinococcota</taxon>
        <taxon>Deinococci</taxon>
        <taxon>Deinococcales</taxon>
        <taxon>Deinococcaceae</taxon>
        <taxon>Deinococcus</taxon>
    </lineage>
</organism>
<evidence type="ECO:0000313" key="1">
    <source>
        <dbReference type="EMBL" id="AAF09966.1"/>
    </source>
</evidence>
<dbReference type="OrthoDB" id="5674341at2"/>
<dbReference type="EMBL" id="AE000513">
    <property type="protein sequence ID" value="AAF09966.1"/>
    <property type="molecule type" value="Genomic_DNA"/>
</dbReference>
<dbReference type="InParanoid" id="Q9RXD3"/>
<name>Q9RXD3_DEIRA</name>
<dbReference type="STRING" id="243230.DR_0381"/>
<sequence length="134" mass="14333">MTDSLSSENAHLLGTIANARPALDMTVEHVLTLPELCPATQNPKPGSTLTLSYAGGERLLELFSLDTYVDAFIGHPVVRDMEFFVQTVAEDAANALGCPVTARADVTYHRLRQGQRITVRALPTGAADAGTLPE</sequence>